<dbReference type="InterPro" id="IPR043472">
    <property type="entry name" value="Macro_dom-like"/>
</dbReference>
<keyword evidence="1" id="KW-0812">Transmembrane</keyword>
<evidence type="ECO:0000313" key="2">
    <source>
        <dbReference type="EMBL" id="WAR21316.1"/>
    </source>
</evidence>
<accession>A0ABY7FK61</accession>
<feature type="transmembrane region" description="Helical" evidence="1">
    <location>
        <begin position="135"/>
        <end position="154"/>
    </location>
</feature>
<protein>
    <submittedName>
        <fullName evidence="2">Uncharacterized protein</fullName>
    </submittedName>
</protein>
<keyword evidence="1" id="KW-1133">Transmembrane helix</keyword>
<reference evidence="2" key="1">
    <citation type="submission" date="2022-11" db="EMBL/GenBank/DDBJ databases">
        <title>Centuries of genome instability and evolution in soft-shell clam transmissible cancer (bioRxiv).</title>
        <authorList>
            <person name="Hart S.F.M."/>
            <person name="Yonemitsu M.A."/>
            <person name="Giersch R.M."/>
            <person name="Beal B.F."/>
            <person name="Arriagada G."/>
            <person name="Davis B.W."/>
            <person name="Ostrander E.A."/>
            <person name="Goff S.P."/>
            <person name="Metzger M.J."/>
        </authorList>
    </citation>
    <scope>NUCLEOTIDE SEQUENCE</scope>
    <source>
        <strain evidence="2">MELC-2E11</strain>
        <tissue evidence="2">Siphon/mantle</tissue>
    </source>
</reference>
<dbReference type="SUPFAM" id="SSF52949">
    <property type="entry name" value="Macro domain-like"/>
    <property type="match status" value="1"/>
</dbReference>
<dbReference type="Proteomes" id="UP001164746">
    <property type="component" value="Chromosome 12"/>
</dbReference>
<dbReference type="Gene3D" id="3.40.960.10">
    <property type="entry name" value="VSR Endonuclease"/>
    <property type="match status" value="1"/>
</dbReference>
<organism evidence="2 3">
    <name type="scientific">Mya arenaria</name>
    <name type="common">Soft-shell clam</name>
    <dbReference type="NCBI Taxonomy" id="6604"/>
    <lineage>
        <taxon>Eukaryota</taxon>
        <taxon>Metazoa</taxon>
        <taxon>Spiralia</taxon>
        <taxon>Lophotrochozoa</taxon>
        <taxon>Mollusca</taxon>
        <taxon>Bivalvia</taxon>
        <taxon>Autobranchia</taxon>
        <taxon>Heteroconchia</taxon>
        <taxon>Euheterodonta</taxon>
        <taxon>Imparidentia</taxon>
        <taxon>Neoheterodontei</taxon>
        <taxon>Myida</taxon>
        <taxon>Myoidea</taxon>
        <taxon>Myidae</taxon>
        <taxon>Mya</taxon>
    </lineage>
</organism>
<evidence type="ECO:0000313" key="3">
    <source>
        <dbReference type="Proteomes" id="UP001164746"/>
    </source>
</evidence>
<proteinExistence type="predicted"/>
<evidence type="ECO:0000256" key="1">
    <source>
        <dbReference type="SAM" id="Phobius"/>
    </source>
</evidence>
<name>A0ABY7FK61_MYAAR</name>
<sequence length="1049" mass="116499">MAYQWMSYLAHENQINIQHGRNYGEKQIGPYKVDGYYERDGEKVVLEFHGCFWHGCQKCFSTTTINPVNDTSMGDLYERTMAKKDFIESEGYSYESKWECDFKNDMEINLDMKQYIHNLEYVGPLEPSGAAQKEFYVIVYLFLCIDLLLSHTFGSKFFRDSGKNNLILVFCSGLYPPLSFFIINSFNIQLVVADIQPGQELWDRLYSKVFYSGEDKPYKHKYLKILLSTSKEYFCVSMKGNVRDRPCSFKPCKTILREDRYIATMSKLNLFMSSKGLAEVTSGMLLPMDRRVNEQELMKDSILKASFSMIVTAAIVLGSKLCATFSPSAEPSAFLGSDFCETIPPSPEASVVLGSDFCETILPSPEPSVVLGSDFCETIPPSPEPSVVLGSDFCETIPPSPEPSVVLGSDFCETIPPSPEMVVLGSDFSETIPPSPEPSVVFGSDFCETTPPSPEPSVVLGSDFCETTPPSPEPSVVLGSDFCETTPPSPEPSVVLGPDFCETTPPSPEPSVVLGSDFCETTPPSPEPSVVLGSDFCETIPPSPEPSVVLGSDFCETIPPSPEPSVVLGSDFCETIPPSPEPSVVLGSDFCETIPPSPEPSDLNYEQHSLHQLNLLSSLDLNYEQHFLHQLNLLSSLDLNYEQHFLHQLNLLSSLDLNYEQHSLHQLNLLLSWDLNLVQHSLHHFEAELGFQSAALAKLQELGIPVKALFCRTNNYDKPKPMASSGTGCLKWNIDGPLALHLFCGTLHESRPDVIVEWFETAKETETKLKKSFEGLIDVQLPIPKTKSVTQRVIMAARLRDLFDKVSKDCSTIGFEIGQHKTLAAGELVDMLLTSWTCLATDVQYRRGKLDTLVICAPNPEIFSIAQRLCEAHFSGSKRENSTGSVTKPVDKSRPLTADVYVCTISPECCITGKSAGALNIKSKYQLEKDLRDKYRGRKLKISEVAVVKGSGDLRCKHVIAGAFDFVAYSYQDYGYKSKNDFYQVAFPAIAVGFGYPVKIIAEQMFKSVQIFPSNGTINTVTFVIYKFDYDILEGKLLQPAKTLHQLNV</sequence>
<gene>
    <name evidence="2" type="ORF">MAR_015290</name>
</gene>
<keyword evidence="1" id="KW-0472">Membrane</keyword>
<feature type="transmembrane region" description="Helical" evidence="1">
    <location>
        <begin position="166"/>
        <end position="186"/>
    </location>
</feature>
<keyword evidence="3" id="KW-1185">Reference proteome</keyword>
<dbReference type="Gene3D" id="3.40.220.10">
    <property type="entry name" value="Leucine Aminopeptidase, subunit E, domain 1"/>
    <property type="match status" value="1"/>
</dbReference>
<dbReference type="EMBL" id="CP111023">
    <property type="protein sequence ID" value="WAR21316.1"/>
    <property type="molecule type" value="Genomic_DNA"/>
</dbReference>